<dbReference type="InterPro" id="IPR011990">
    <property type="entry name" value="TPR-like_helical_dom_sf"/>
</dbReference>
<dbReference type="AlphaFoldDB" id="A8FSQ0"/>
<keyword evidence="2" id="KW-0802">TPR repeat</keyword>
<dbReference type="SMART" id="SM00028">
    <property type="entry name" value="TPR"/>
    <property type="match status" value="3"/>
</dbReference>
<evidence type="ECO:0000313" key="4">
    <source>
        <dbReference type="Proteomes" id="UP000002015"/>
    </source>
</evidence>
<dbReference type="PANTHER" id="PTHR12788:SF10">
    <property type="entry name" value="PROTEIN-TYROSINE SULFOTRANSFERASE"/>
    <property type="match status" value="1"/>
</dbReference>
<keyword evidence="4" id="KW-1185">Reference proteome</keyword>
<organism evidence="3 4">
    <name type="scientific">Shewanella sediminis (strain HAW-EB3)</name>
    <dbReference type="NCBI Taxonomy" id="425104"/>
    <lineage>
        <taxon>Bacteria</taxon>
        <taxon>Pseudomonadati</taxon>
        <taxon>Pseudomonadota</taxon>
        <taxon>Gammaproteobacteria</taxon>
        <taxon>Alteromonadales</taxon>
        <taxon>Shewanellaceae</taxon>
        <taxon>Shewanella</taxon>
    </lineage>
</organism>
<sequence>MDCNLGIRIGHEDNNKKKEMELNREERYLSDAKAFYSEKKFSSAGMYARKVLRRNPEQCDALIILARLALKNNDLKEALRIFSLIKTLAPNSFEAISGLVFIAEKREDFFAAYRYLVTLVELMPENHENWFKLGIMASKIGLMDEAEEAFNFCHNKRSVEPSVLLNLGHVYKAKGDTAKAAEFYHNYIKAGPDHQAVGYWSLADLKNYSFTDTDAKSLKTNLESSQYSNASRSLFLFAQSRIFEQKHDYEQSFNSVSEANRLMQGLRPFKAAPFSHIIDSLLECTPVKKDKSQSCATQQTPIFIVGMPRSGTTLTEQILASHSLVEATDELPYMERLALELDMSGGYAKWLARLTDEKLDSLRRQYLSQVSQYFESTPEYFIDKNPNNFLHIGLIKTLFPDAKIVNVIRDANDNAMGVFKQHFSRGHDYSYSLDNIVVYWKRYVDLMRHWTDLYGEDIYHLSFEKLVHSPDDEIAKLLNYCGLSFEDQCLTFYKSKRTVLTPSASQVRQPMNTKAIGQSQKYQAYMPSSYQQLAGIAEKVKSEFLS</sequence>
<dbReference type="InterPro" id="IPR027417">
    <property type="entry name" value="P-loop_NTPase"/>
</dbReference>
<gene>
    <name evidence="3" type="ordered locus">Ssed_1262</name>
</gene>
<keyword evidence="1 3" id="KW-0808">Transferase</keyword>
<dbReference type="PANTHER" id="PTHR12788">
    <property type="entry name" value="PROTEIN-TYROSINE SULFOTRANSFERASE 2"/>
    <property type="match status" value="1"/>
</dbReference>
<dbReference type="PROSITE" id="PS50005">
    <property type="entry name" value="TPR"/>
    <property type="match status" value="1"/>
</dbReference>
<dbReference type="GO" id="GO:0008476">
    <property type="term" value="F:protein-tyrosine sulfotransferase activity"/>
    <property type="evidence" value="ECO:0007669"/>
    <property type="project" value="InterPro"/>
</dbReference>
<dbReference type="Pfam" id="PF13432">
    <property type="entry name" value="TPR_16"/>
    <property type="match status" value="1"/>
</dbReference>
<evidence type="ECO:0000313" key="3">
    <source>
        <dbReference type="EMBL" id="ABV35873.1"/>
    </source>
</evidence>
<dbReference type="SUPFAM" id="SSF48452">
    <property type="entry name" value="TPR-like"/>
    <property type="match status" value="1"/>
</dbReference>
<accession>A8FSQ0</accession>
<dbReference type="InterPro" id="IPR019734">
    <property type="entry name" value="TPR_rpt"/>
</dbReference>
<dbReference type="STRING" id="425104.Ssed_1262"/>
<evidence type="ECO:0000256" key="2">
    <source>
        <dbReference type="PROSITE-ProRule" id="PRU00339"/>
    </source>
</evidence>
<dbReference type="SUPFAM" id="SSF52540">
    <property type="entry name" value="P-loop containing nucleoside triphosphate hydrolases"/>
    <property type="match status" value="1"/>
</dbReference>
<dbReference type="EMBL" id="CP000821">
    <property type="protein sequence ID" value="ABV35873.1"/>
    <property type="molecule type" value="Genomic_DNA"/>
</dbReference>
<dbReference type="HOGENOM" id="CLU_017034_1_0_6"/>
<dbReference type="InterPro" id="IPR026634">
    <property type="entry name" value="TPST-like"/>
</dbReference>
<dbReference type="Pfam" id="PF13469">
    <property type="entry name" value="Sulfotransfer_3"/>
    <property type="match status" value="1"/>
</dbReference>
<dbReference type="Gene3D" id="3.40.50.300">
    <property type="entry name" value="P-loop containing nucleotide triphosphate hydrolases"/>
    <property type="match status" value="1"/>
</dbReference>
<reference evidence="3 4" key="1">
    <citation type="submission" date="2007-08" db="EMBL/GenBank/DDBJ databases">
        <title>Complete sequence of Shewanella sediminis HAW-EB3.</title>
        <authorList>
            <consortium name="US DOE Joint Genome Institute"/>
            <person name="Copeland A."/>
            <person name="Lucas S."/>
            <person name="Lapidus A."/>
            <person name="Barry K."/>
            <person name="Glavina del Rio T."/>
            <person name="Dalin E."/>
            <person name="Tice H."/>
            <person name="Pitluck S."/>
            <person name="Chertkov O."/>
            <person name="Brettin T."/>
            <person name="Bruce D."/>
            <person name="Detter J.C."/>
            <person name="Han C."/>
            <person name="Schmutz J."/>
            <person name="Larimer F."/>
            <person name="Land M."/>
            <person name="Hauser L."/>
            <person name="Kyrpides N."/>
            <person name="Kim E."/>
            <person name="Zhao J.-S."/>
            <person name="Richardson P."/>
        </authorList>
    </citation>
    <scope>NUCLEOTIDE SEQUENCE [LARGE SCALE GENOMIC DNA]</scope>
    <source>
        <strain evidence="3 4">HAW-EB3</strain>
    </source>
</reference>
<name>A8FSQ0_SHESH</name>
<dbReference type="Gene3D" id="1.25.40.10">
    <property type="entry name" value="Tetratricopeptide repeat domain"/>
    <property type="match status" value="1"/>
</dbReference>
<protein>
    <submittedName>
        <fullName evidence="3">Sulfotransferase</fullName>
    </submittedName>
</protein>
<dbReference type="Pfam" id="PF13181">
    <property type="entry name" value="TPR_8"/>
    <property type="match status" value="1"/>
</dbReference>
<evidence type="ECO:0000256" key="1">
    <source>
        <dbReference type="ARBA" id="ARBA00022679"/>
    </source>
</evidence>
<dbReference type="Proteomes" id="UP000002015">
    <property type="component" value="Chromosome"/>
</dbReference>
<dbReference type="eggNOG" id="COG0457">
    <property type="taxonomic scope" value="Bacteria"/>
</dbReference>
<proteinExistence type="predicted"/>
<feature type="repeat" description="TPR" evidence="2">
    <location>
        <begin position="161"/>
        <end position="194"/>
    </location>
</feature>
<dbReference type="KEGG" id="sse:Ssed_1262"/>